<dbReference type="OrthoDB" id="425749at2759"/>
<keyword evidence="5" id="KW-0999">Mitochondrion inner membrane</keyword>
<dbReference type="GO" id="GO:0005743">
    <property type="term" value="C:mitochondrial inner membrane"/>
    <property type="evidence" value="ECO:0007669"/>
    <property type="project" value="UniProtKB-SubCell"/>
</dbReference>
<keyword evidence="7" id="KW-0496">Mitochondrion</keyword>
<gene>
    <name evidence="10" type="ORF">CALVIDRAFT_532884</name>
</gene>
<evidence type="ECO:0000313" key="11">
    <source>
        <dbReference type="Proteomes" id="UP000076738"/>
    </source>
</evidence>
<dbReference type="EMBL" id="KV417267">
    <property type="protein sequence ID" value="KZP01265.1"/>
    <property type="molecule type" value="Genomic_DNA"/>
</dbReference>
<dbReference type="Proteomes" id="UP000076738">
    <property type="component" value="Unassembled WGS sequence"/>
</dbReference>
<dbReference type="InterPro" id="IPR036544">
    <property type="entry name" value="QCR7_sf"/>
</dbReference>
<protein>
    <recommendedName>
        <fullName evidence="9">Complex III subunit 7</fullName>
    </recommendedName>
</protein>
<proteinExistence type="inferred from homology"/>
<evidence type="ECO:0000256" key="3">
    <source>
        <dbReference type="ARBA" id="ARBA00022448"/>
    </source>
</evidence>
<sequence>MVGGPLGISFANQIIKNRTLYRWVKPIAVWYADLCGYRKLGLRYDDLICEENPIVEKALTRLSAKEAYDRAWRFRVGMHQSVLHQDLPKAQWLKPEDDIRYLTPLIKEVEAEEAERAELDRLEVTRKK</sequence>
<dbReference type="PANTHER" id="PTHR12022:SF0">
    <property type="entry name" value="CYTOCHROME B-C1 COMPLEX SUBUNIT 7"/>
    <property type="match status" value="1"/>
</dbReference>
<evidence type="ECO:0000256" key="6">
    <source>
        <dbReference type="ARBA" id="ARBA00022982"/>
    </source>
</evidence>
<evidence type="ECO:0000313" key="10">
    <source>
        <dbReference type="EMBL" id="KZP01265.1"/>
    </source>
</evidence>
<dbReference type="GO" id="GO:0006122">
    <property type="term" value="P:mitochondrial electron transport, ubiquinol to cytochrome c"/>
    <property type="evidence" value="ECO:0007669"/>
    <property type="project" value="InterPro"/>
</dbReference>
<organism evidence="10 11">
    <name type="scientific">Calocera viscosa (strain TUFC12733)</name>
    <dbReference type="NCBI Taxonomy" id="1330018"/>
    <lineage>
        <taxon>Eukaryota</taxon>
        <taxon>Fungi</taxon>
        <taxon>Dikarya</taxon>
        <taxon>Basidiomycota</taxon>
        <taxon>Agaricomycotina</taxon>
        <taxon>Dacrymycetes</taxon>
        <taxon>Dacrymycetales</taxon>
        <taxon>Dacrymycetaceae</taxon>
        <taxon>Calocera</taxon>
    </lineage>
</organism>
<name>A0A167RTH7_CALVF</name>
<keyword evidence="6" id="KW-0249">Electron transport</keyword>
<dbReference type="FunFam" id="1.10.1090.10:FF:000001">
    <property type="entry name" value="Cytochrome b-c1 complex subunit 7"/>
    <property type="match status" value="1"/>
</dbReference>
<dbReference type="Pfam" id="PF02271">
    <property type="entry name" value="UCR_14kD"/>
    <property type="match status" value="1"/>
</dbReference>
<evidence type="ECO:0000256" key="2">
    <source>
        <dbReference type="ARBA" id="ARBA00008554"/>
    </source>
</evidence>
<dbReference type="SUPFAM" id="SSF81524">
    <property type="entry name" value="14 kDa protein of cytochrome bc1 complex (Ubiquinol-cytochrome c reductase)"/>
    <property type="match status" value="1"/>
</dbReference>
<dbReference type="AlphaFoldDB" id="A0A167RTH7"/>
<comment type="similarity">
    <text evidence="2">Belongs to the UQCRB/QCR7 family.</text>
</comment>
<comment type="subcellular location">
    <subcellularLocation>
        <location evidence="1">Mitochondrion inner membrane</location>
        <topology evidence="1">Peripheral membrane protein</topology>
        <orientation evidence="1">Matrix side</orientation>
    </subcellularLocation>
</comment>
<dbReference type="GO" id="GO:0045275">
    <property type="term" value="C:respiratory chain complex III"/>
    <property type="evidence" value="ECO:0007669"/>
    <property type="project" value="InterPro"/>
</dbReference>
<keyword evidence="8" id="KW-0472">Membrane</keyword>
<dbReference type="STRING" id="1330018.A0A167RTH7"/>
<evidence type="ECO:0000256" key="7">
    <source>
        <dbReference type="ARBA" id="ARBA00023128"/>
    </source>
</evidence>
<dbReference type="Gene3D" id="1.10.1090.10">
    <property type="entry name" value="Cytochrome b-c1 complex subunit 7"/>
    <property type="match status" value="1"/>
</dbReference>
<dbReference type="PANTHER" id="PTHR12022">
    <property type="entry name" value="UBIQUINOL-CYTOCHROME C REDUCTASE COMPLEX 14 KD PROTEIN"/>
    <property type="match status" value="1"/>
</dbReference>
<evidence type="ECO:0000256" key="1">
    <source>
        <dbReference type="ARBA" id="ARBA00004443"/>
    </source>
</evidence>
<evidence type="ECO:0000256" key="8">
    <source>
        <dbReference type="ARBA" id="ARBA00023136"/>
    </source>
</evidence>
<keyword evidence="11" id="KW-1185">Reference proteome</keyword>
<keyword evidence="3" id="KW-0813">Transport</keyword>
<accession>A0A167RTH7</accession>
<evidence type="ECO:0000256" key="4">
    <source>
        <dbReference type="ARBA" id="ARBA00022660"/>
    </source>
</evidence>
<dbReference type="InterPro" id="IPR003197">
    <property type="entry name" value="QCR7"/>
</dbReference>
<evidence type="ECO:0000256" key="5">
    <source>
        <dbReference type="ARBA" id="ARBA00022792"/>
    </source>
</evidence>
<reference evidence="10 11" key="1">
    <citation type="journal article" date="2016" name="Mol. Biol. Evol.">
        <title>Comparative Genomics of Early-Diverging Mushroom-Forming Fungi Provides Insights into the Origins of Lignocellulose Decay Capabilities.</title>
        <authorList>
            <person name="Nagy L.G."/>
            <person name="Riley R."/>
            <person name="Tritt A."/>
            <person name="Adam C."/>
            <person name="Daum C."/>
            <person name="Floudas D."/>
            <person name="Sun H."/>
            <person name="Yadav J.S."/>
            <person name="Pangilinan J."/>
            <person name="Larsson K.H."/>
            <person name="Matsuura K."/>
            <person name="Barry K."/>
            <person name="Labutti K."/>
            <person name="Kuo R."/>
            <person name="Ohm R.A."/>
            <person name="Bhattacharya S.S."/>
            <person name="Shirouzu T."/>
            <person name="Yoshinaga Y."/>
            <person name="Martin F.M."/>
            <person name="Grigoriev I.V."/>
            <person name="Hibbett D.S."/>
        </authorList>
    </citation>
    <scope>NUCLEOTIDE SEQUENCE [LARGE SCALE GENOMIC DNA]</scope>
    <source>
        <strain evidence="10 11">TUFC12733</strain>
    </source>
</reference>
<keyword evidence="4" id="KW-0679">Respiratory chain</keyword>
<evidence type="ECO:0000256" key="9">
    <source>
        <dbReference type="ARBA" id="ARBA00031684"/>
    </source>
</evidence>